<comment type="function">
    <text evidence="9">Catalyzes the formation of acetyl phosphate from acetate and ATP. Can also catalyze the reverse reaction.</text>
</comment>
<evidence type="ECO:0000256" key="1">
    <source>
        <dbReference type="ARBA" id="ARBA00008748"/>
    </source>
</evidence>
<evidence type="ECO:0000313" key="11">
    <source>
        <dbReference type="EMBL" id="MEF3365095.1"/>
    </source>
</evidence>
<dbReference type="PROSITE" id="PS01075">
    <property type="entry name" value="ACETATE_KINASE_1"/>
    <property type="match status" value="1"/>
</dbReference>
<proteinExistence type="inferred from homology"/>
<feature type="active site" description="Proton donor/acceptor" evidence="9">
    <location>
        <position position="147"/>
    </location>
</feature>
<evidence type="ECO:0000256" key="9">
    <source>
        <dbReference type="HAMAP-Rule" id="MF_00020"/>
    </source>
</evidence>
<feature type="binding site" evidence="9">
    <location>
        <position position="9"/>
    </location>
    <ligand>
        <name>Mg(2+)</name>
        <dbReference type="ChEBI" id="CHEBI:18420"/>
    </ligand>
</feature>
<comment type="cofactor">
    <cofactor evidence="9">
        <name>Mg(2+)</name>
        <dbReference type="ChEBI" id="CHEBI:18420"/>
    </cofactor>
    <cofactor evidence="9">
        <name>Mn(2+)</name>
        <dbReference type="ChEBI" id="CHEBI:29035"/>
    </cofactor>
    <text evidence="9">Mg(2+). Can also accept Mn(2+).</text>
</comment>
<keyword evidence="5 9" id="KW-0547">Nucleotide-binding</keyword>
<dbReference type="EC" id="2.7.2.1" evidence="9"/>
<dbReference type="RefSeq" id="WP_332079999.1">
    <property type="nucleotide sequence ID" value="NZ_JAZHYN010000002.1"/>
</dbReference>
<dbReference type="Proteomes" id="UP001350748">
    <property type="component" value="Unassembled WGS sequence"/>
</dbReference>
<dbReference type="NCBIfam" id="TIGR00016">
    <property type="entry name" value="ackA"/>
    <property type="match status" value="1"/>
</dbReference>
<keyword evidence="8 9" id="KW-0460">Magnesium</keyword>
<keyword evidence="3 9" id="KW-0808">Transferase</keyword>
<organism evidence="11 12">
    <name type="scientific">Methylocystis borbori</name>
    <dbReference type="NCBI Taxonomy" id="3118750"/>
    <lineage>
        <taxon>Bacteria</taxon>
        <taxon>Pseudomonadati</taxon>
        <taxon>Pseudomonadota</taxon>
        <taxon>Alphaproteobacteria</taxon>
        <taxon>Hyphomicrobiales</taxon>
        <taxon>Methylocystaceae</taxon>
        <taxon>Methylocystis</taxon>
    </lineage>
</organism>
<feature type="binding site" evidence="9">
    <location>
        <begin position="280"/>
        <end position="282"/>
    </location>
    <ligand>
        <name>ATP</name>
        <dbReference type="ChEBI" id="CHEBI:30616"/>
    </ligand>
</feature>
<evidence type="ECO:0000313" key="12">
    <source>
        <dbReference type="Proteomes" id="UP001350748"/>
    </source>
</evidence>
<dbReference type="InterPro" id="IPR004372">
    <property type="entry name" value="Ac/propionate_kinase"/>
</dbReference>
<dbReference type="InterPro" id="IPR000890">
    <property type="entry name" value="Aliphatic_acid_kin_short-chain"/>
</dbReference>
<evidence type="ECO:0000256" key="6">
    <source>
        <dbReference type="ARBA" id="ARBA00022777"/>
    </source>
</evidence>
<dbReference type="InterPro" id="IPR023865">
    <property type="entry name" value="Aliphatic_acid_kinase_CS"/>
</dbReference>
<reference evidence="11 12" key="1">
    <citation type="submission" date="2024-02" db="EMBL/GenBank/DDBJ databases">
        <authorList>
            <person name="Grouzdev D."/>
        </authorList>
    </citation>
    <scope>NUCLEOTIDE SEQUENCE [LARGE SCALE GENOMIC DNA]</scope>
    <source>
        <strain evidence="11 12">9N</strain>
    </source>
</reference>
<feature type="site" description="Transition state stabilizer" evidence="9">
    <location>
        <position position="238"/>
    </location>
</feature>
<comment type="caution">
    <text evidence="11">The sequence shown here is derived from an EMBL/GenBank/DDBJ whole genome shotgun (WGS) entry which is preliminary data.</text>
</comment>
<keyword evidence="6 9" id="KW-0418">Kinase</keyword>
<evidence type="ECO:0000256" key="3">
    <source>
        <dbReference type="ARBA" id="ARBA00022679"/>
    </source>
</evidence>
<evidence type="ECO:0000256" key="4">
    <source>
        <dbReference type="ARBA" id="ARBA00022723"/>
    </source>
</evidence>
<dbReference type="PANTHER" id="PTHR21060">
    <property type="entry name" value="ACETATE KINASE"/>
    <property type="match status" value="1"/>
</dbReference>
<keyword evidence="2 9" id="KW-0963">Cytoplasm</keyword>
<dbReference type="PANTHER" id="PTHR21060:SF21">
    <property type="entry name" value="ACETATE KINASE"/>
    <property type="match status" value="1"/>
</dbReference>
<keyword evidence="4 9" id="KW-0479">Metal-binding</keyword>
<comment type="catalytic activity">
    <reaction evidence="9">
        <text>acetate + ATP = acetyl phosphate + ADP</text>
        <dbReference type="Rhea" id="RHEA:11352"/>
        <dbReference type="ChEBI" id="CHEBI:22191"/>
        <dbReference type="ChEBI" id="CHEBI:30089"/>
        <dbReference type="ChEBI" id="CHEBI:30616"/>
        <dbReference type="ChEBI" id="CHEBI:456216"/>
        <dbReference type="EC" id="2.7.2.1"/>
    </reaction>
</comment>
<comment type="subunit">
    <text evidence="9">Homodimer.</text>
</comment>
<feature type="binding site" evidence="9">
    <location>
        <begin position="205"/>
        <end position="209"/>
    </location>
    <ligand>
        <name>ATP</name>
        <dbReference type="ChEBI" id="CHEBI:30616"/>
    </ligand>
</feature>
<accession>A0ABU7XDB2</accession>
<keyword evidence="12" id="KW-1185">Reference proteome</keyword>
<evidence type="ECO:0000256" key="7">
    <source>
        <dbReference type="ARBA" id="ARBA00022840"/>
    </source>
</evidence>
<feature type="binding site" evidence="9">
    <location>
        <position position="16"/>
    </location>
    <ligand>
        <name>ATP</name>
        <dbReference type="ChEBI" id="CHEBI:30616"/>
    </ligand>
</feature>
<dbReference type="HAMAP" id="MF_00020">
    <property type="entry name" value="Acetate_kinase"/>
    <property type="match status" value="1"/>
</dbReference>
<feature type="site" description="Transition state stabilizer" evidence="9">
    <location>
        <position position="178"/>
    </location>
</feature>
<evidence type="ECO:0000256" key="10">
    <source>
        <dbReference type="RuleBase" id="RU003835"/>
    </source>
</evidence>
<keyword evidence="7 9" id="KW-0067">ATP-binding</keyword>
<comment type="similarity">
    <text evidence="1 9 10">Belongs to the acetokinase family.</text>
</comment>
<dbReference type="Pfam" id="PF00871">
    <property type="entry name" value="Acetate_kinase"/>
    <property type="match status" value="1"/>
</dbReference>
<protein>
    <recommendedName>
        <fullName evidence="9">Acetate kinase</fullName>
        <ecNumber evidence="9">2.7.2.1</ecNumber>
    </recommendedName>
    <alternativeName>
        <fullName evidence="9">Acetokinase</fullName>
    </alternativeName>
</protein>
<gene>
    <name evidence="9" type="primary">ackA</name>
    <name evidence="11" type="ORF">V3H18_00950</name>
</gene>
<dbReference type="GO" id="GO:0008776">
    <property type="term" value="F:acetate kinase activity"/>
    <property type="evidence" value="ECO:0007669"/>
    <property type="project" value="UniProtKB-EC"/>
</dbReference>
<dbReference type="InterPro" id="IPR043129">
    <property type="entry name" value="ATPase_NBD"/>
</dbReference>
<dbReference type="EMBL" id="JAZHYN010000002">
    <property type="protein sequence ID" value="MEF3365095.1"/>
    <property type="molecule type" value="Genomic_DNA"/>
</dbReference>
<dbReference type="SUPFAM" id="SSF53067">
    <property type="entry name" value="Actin-like ATPase domain"/>
    <property type="match status" value="2"/>
</dbReference>
<dbReference type="PIRSF" id="PIRSF000722">
    <property type="entry name" value="Acetate_prop_kin"/>
    <property type="match status" value="1"/>
</dbReference>
<evidence type="ECO:0000256" key="8">
    <source>
        <dbReference type="ARBA" id="ARBA00022842"/>
    </source>
</evidence>
<feature type="binding site" evidence="9">
    <location>
        <position position="90"/>
    </location>
    <ligand>
        <name>substrate</name>
    </ligand>
</feature>
<evidence type="ECO:0000256" key="2">
    <source>
        <dbReference type="ARBA" id="ARBA00022490"/>
    </source>
</evidence>
<dbReference type="PRINTS" id="PR00471">
    <property type="entry name" value="ACETATEKNASE"/>
</dbReference>
<comment type="subcellular location">
    <subcellularLocation>
        <location evidence="9">Cytoplasm</location>
    </subcellularLocation>
</comment>
<name>A0ABU7XDB2_9HYPH</name>
<evidence type="ECO:0000256" key="5">
    <source>
        <dbReference type="ARBA" id="ARBA00022741"/>
    </source>
</evidence>
<feature type="binding site" evidence="9">
    <location>
        <position position="376"/>
    </location>
    <ligand>
        <name>Mg(2+)</name>
        <dbReference type="ChEBI" id="CHEBI:18420"/>
    </ligand>
</feature>
<sequence length="395" mass="41934">MGDHVVTLNAGSSSVKFALFTVGAAVWPRLVAAGKVEGIGATPRFRVRVAGDEASETQLGLLDQKGAIAEILAWIERAYPDIAIGAIGHRVVHGGLRLTAPTVVDDPTLAALRELIPLAPLHQPYNIAGLEAARQAFPHVPQVACFDTAFHHGRAFVDEAYALPYSYYERGLRRFGFHGLSYEYIARRMREIDPIRAEGGAIVAHLGNGASLCAMKGGRSVATSMGFSTLDGLAMGTRCGQIDPGLLLYLLQSEGMSADELSRLLYDDSGLLGLSGLSSDMRALEASNAPRAGAAIDYFIHHIKMGIAALAATIGGFDALVFTAGIGERSARVRAGVVDGLDWLGLKLDNEANMRDAGKISDAMSRAPVFVTPTNEEAMIARHTIEAAGLERVVT</sequence>
<dbReference type="Gene3D" id="3.30.420.40">
    <property type="match status" value="2"/>
</dbReference>
<comment type="pathway">
    <text evidence="9">Metabolic intermediate biosynthesis; acetyl-CoA biosynthesis; acetyl-CoA from acetate: step 1/2.</text>
</comment>
<comment type="caution">
    <text evidence="9">Lacks conserved residue(s) required for the propagation of feature annotation.</text>
</comment>